<comment type="similarity">
    <text evidence="1 5">Belongs to the glycosyl hydrolase 3 family.</text>
</comment>
<evidence type="ECO:0000259" key="6">
    <source>
        <dbReference type="SMART" id="SM01217"/>
    </source>
</evidence>
<dbReference type="EC" id="3.2.1.21" evidence="7"/>
<dbReference type="Gene3D" id="3.40.50.1700">
    <property type="entry name" value="Glycoside hydrolase family 3 C-terminal domain"/>
    <property type="match status" value="1"/>
</dbReference>
<dbReference type="InterPro" id="IPR036962">
    <property type="entry name" value="Glyco_hydro_3_N_sf"/>
</dbReference>
<evidence type="ECO:0000313" key="8">
    <source>
        <dbReference type="Proteomes" id="UP000078286"/>
    </source>
</evidence>
<dbReference type="Pfam" id="PF14310">
    <property type="entry name" value="Fn3-like"/>
    <property type="match status" value="1"/>
</dbReference>
<proteinExistence type="inferred from homology"/>
<evidence type="ECO:0000313" key="7">
    <source>
        <dbReference type="EMBL" id="OAT18720.1"/>
    </source>
</evidence>
<dbReference type="GO" id="GO:0008422">
    <property type="term" value="F:beta-glucosidase activity"/>
    <property type="evidence" value="ECO:0007669"/>
    <property type="project" value="UniProtKB-EC"/>
</dbReference>
<gene>
    <name evidence="7" type="ORF">M979_1544</name>
</gene>
<dbReference type="EMBL" id="LXEO01000017">
    <property type="protein sequence ID" value="OAT18720.1"/>
    <property type="molecule type" value="Genomic_DNA"/>
</dbReference>
<dbReference type="PANTHER" id="PTHR42715">
    <property type="entry name" value="BETA-GLUCOSIDASE"/>
    <property type="match status" value="1"/>
</dbReference>
<keyword evidence="3" id="KW-0119">Carbohydrate metabolism</keyword>
<sequence>MESLSVKSKLNTLTICLTLALAGMVSGCNDDDDDDNQEEPPVSQVKDAAYYQKMAKEAAGKMSVEEKLNMVVGPGMDMGNGEFPATNNKNDVSGVAGYINGVKSDKLDIPAAKLADGPAGLRINSTRSGSSETFYATAWPIGSLLASSWDTKLVAQVGKAMGEEIKEYGVDFILAPGMNIQRNPLNGRNFEYYSEDPLLSGKIAAAMVDGVESNQVGTTIKHFVANNSETNRNAIDTIVSPRAMREIYLRGFQIAVEEAQPWAVMSSYNKLNGTYTNERRDLLTDILRNEWDFKGLVMSDWLAGTPQLTGWKQLKAGNDLIEPGGFTDPVTGAFNNTGVLAALKDSYKKGDISEADVTVNVEHILSQVFQSPSYNNYAASNKPDLEQHRVLARQAAAESMVLLKNDNQALPLTPRLKLASFGVSQIETIKGGTGSGQVNNEATVMLSEGLQQQYTVDESLTSFYRDYYAQNKVEHPGFVASIGTYFTCDDPAIDPAVVKSAAQNNDAALITIGRIAGEGVDRTNTRGDYLLTENELSLIQNTSEAFHAAGKKVVVVLDVSAIVDTSEWADKVDAILLSYLPGQEAGFAITDVLSGVVNPGGKLAQTIPQSYADVPSATTFPGKDTNGDGTPDEISYNDDIYVGYRYYSTFSKPVAWPFGYGLSYTTFGYDGAAVESNTLSNGAKGGVTLSVSVTNTGNVAGKEAAQVYISAPEVKLKKPALELKSFSKTDSLQPGASQKLTFTIPAKTLASFDPQKNQWIVEPGTYKAWVSPSSDVTGREPVTFNVSEEIVVSNTTPGALALPSGVNAADFVTVSQ</sequence>
<dbReference type="PATRIC" id="fig|1354255.3.peg.1592"/>
<dbReference type="Pfam" id="PF00933">
    <property type="entry name" value="Glyco_hydro_3"/>
    <property type="match status" value="1"/>
</dbReference>
<evidence type="ECO:0000256" key="5">
    <source>
        <dbReference type="RuleBase" id="RU361161"/>
    </source>
</evidence>
<comment type="caution">
    <text evidence="7">The sequence shown here is derived from an EMBL/GenBank/DDBJ whole genome shotgun (WGS) entry which is preliminary data.</text>
</comment>
<dbReference type="Gene3D" id="2.60.40.10">
    <property type="entry name" value="Immunoglobulins"/>
    <property type="match status" value="1"/>
</dbReference>
<dbReference type="PRINTS" id="PR00133">
    <property type="entry name" value="GLHYDRLASE3"/>
</dbReference>
<dbReference type="Proteomes" id="UP000078286">
    <property type="component" value="Unassembled WGS sequence"/>
</dbReference>
<evidence type="ECO:0000256" key="4">
    <source>
        <dbReference type="ARBA" id="ARBA00023295"/>
    </source>
</evidence>
<keyword evidence="8" id="KW-1185">Reference proteome</keyword>
<dbReference type="InterPro" id="IPR002772">
    <property type="entry name" value="Glyco_hydro_3_C"/>
</dbReference>
<dbReference type="InterPro" id="IPR050288">
    <property type="entry name" value="Cellulose_deg_GH3"/>
</dbReference>
<dbReference type="InterPro" id="IPR017853">
    <property type="entry name" value="GH"/>
</dbReference>
<dbReference type="InterPro" id="IPR001764">
    <property type="entry name" value="Glyco_hydro_3_N"/>
</dbReference>
<dbReference type="SUPFAM" id="SSF51445">
    <property type="entry name" value="(Trans)glycosidases"/>
    <property type="match status" value="1"/>
</dbReference>
<feature type="domain" description="Fibronectin type III-like" evidence="6">
    <location>
        <begin position="703"/>
        <end position="774"/>
    </location>
</feature>
<dbReference type="InterPro" id="IPR013783">
    <property type="entry name" value="Ig-like_fold"/>
</dbReference>
<evidence type="ECO:0000256" key="2">
    <source>
        <dbReference type="ARBA" id="ARBA00022801"/>
    </source>
</evidence>
<dbReference type="GO" id="GO:0005975">
    <property type="term" value="P:carbohydrate metabolic process"/>
    <property type="evidence" value="ECO:0007669"/>
    <property type="project" value="InterPro"/>
</dbReference>
<protein>
    <submittedName>
        <fullName evidence="7">Beta-glucosidase</fullName>
        <ecNumber evidence="7">3.2.1.-</ecNumber>
        <ecNumber evidence="7">3.2.1.21</ecNumber>
    </submittedName>
</protein>
<name>A0A1B7HST5_9ENTR</name>
<dbReference type="AlphaFoldDB" id="A0A1B7HST5"/>
<dbReference type="InterPro" id="IPR026891">
    <property type="entry name" value="Fn3-like"/>
</dbReference>
<keyword evidence="4 5" id="KW-0326">Glycosidase</keyword>
<keyword evidence="2 5" id="KW-0378">Hydrolase</keyword>
<dbReference type="SMART" id="SM01217">
    <property type="entry name" value="Fn3_like"/>
    <property type="match status" value="1"/>
</dbReference>
<accession>A0A1B7HST5</accession>
<dbReference type="RefSeq" id="WP_064554341.1">
    <property type="nucleotide sequence ID" value="NZ_LXEO01000017.1"/>
</dbReference>
<dbReference type="PANTHER" id="PTHR42715:SF10">
    <property type="entry name" value="BETA-GLUCOSIDASE"/>
    <property type="match status" value="1"/>
</dbReference>
<dbReference type="PROSITE" id="PS51257">
    <property type="entry name" value="PROKAR_LIPOPROTEIN"/>
    <property type="match status" value="1"/>
</dbReference>
<dbReference type="EC" id="3.2.1.-" evidence="7"/>
<dbReference type="InterPro" id="IPR019800">
    <property type="entry name" value="Glyco_hydro_3_AS"/>
</dbReference>
<dbReference type="Pfam" id="PF01915">
    <property type="entry name" value="Glyco_hydro_3_C"/>
    <property type="match status" value="1"/>
</dbReference>
<reference evidence="7 8" key="1">
    <citation type="submission" date="2016-04" db="EMBL/GenBank/DDBJ databases">
        <title>ATOL: Assembling a taxonomically balanced genome-scale reconstruction of the evolutionary history of the Enterobacteriaceae.</title>
        <authorList>
            <person name="Plunkett G.III."/>
            <person name="Neeno-Eckwall E.C."/>
            <person name="Glasner J.D."/>
            <person name="Perna N.T."/>
        </authorList>
    </citation>
    <scope>NUCLEOTIDE SEQUENCE [LARGE SCALE GENOMIC DNA]</scope>
    <source>
        <strain evidence="7 8">ATCC 51607</strain>
    </source>
</reference>
<evidence type="ECO:0000256" key="1">
    <source>
        <dbReference type="ARBA" id="ARBA00005336"/>
    </source>
</evidence>
<organism evidence="7 8">
    <name type="scientific">Buttiauxella noackiae ATCC 51607</name>
    <dbReference type="NCBI Taxonomy" id="1354255"/>
    <lineage>
        <taxon>Bacteria</taxon>
        <taxon>Pseudomonadati</taxon>
        <taxon>Pseudomonadota</taxon>
        <taxon>Gammaproteobacteria</taxon>
        <taxon>Enterobacterales</taxon>
        <taxon>Enterobacteriaceae</taxon>
        <taxon>Buttiauxella</taxon>
    </lineage>
</organism>
<evidence type="ECO:0000256" key="3">
    <source>
        <dbReference type="ARBA" id="ARBA00023277"/>
    </source>
</evidence>
<dbReference type="Gene3D" id="3.20.20.300">
    <property type="entry name" value="Glycoside hydrolase, family 3, N-terminal domain"/>
    <property type="match status" value="1"/>
</dbReference>
<dbReference type="SUPFAM" id="SSF52279">
    <property type="entry name" value="Beta-D-glucan exohydrolase, C-terminal domain"/>
    <property type="match status" value="1"/>
</dbReference>
<dbReference type="InterPro" id="IPR036881">
    <property type="entry name" value="Glyco_hydro_3_C_sf"/>
</dbReference>
<dbReference type="PROSITE" id="PS00775">
    <property type="entry name" value="GLYCOSYL_HYDROL_F3"/>
    <property type="match status" value="1"/>
</dbReference>